<keyword evidence="6 7" id="KW-0720">Serine protease</keyword>
<gene>
    <name evidence="12" type="ORF">ACFFGN_24405</name>
</gene>
<dbReference type="Proteomes" id="UP001589890">
    <property type="component" value="Unassembled WGS sequence"/>
</dbReference>
<keyword evidence="2" id="KW-0964">Secreted</keyword>
<evidence type="ECO:0000313" key="13">
    <source>
        <dbReference type="Proteomes" id="UP001589890"/>
    </source>
</evidence>
<feature type="region of interest" description="Disordered" evidence="9">
    <location>
        <begin position="429"/>
        <end position="450"/>
    </location>
</feature>
<evidence type="ECO:0000256" key="5">
    <source>
        <dbReference type="ARBA" id="ARBA00022801"/>
    </source>
</evidence>
<proteinExistence type="inferred from homology"/>
<comment type="similarity">
    <text evidence="1 7 8">Belongs to the peptidase S8 family.</text>
</comment>
<dbReference type="InterPro" id="IPR003137">
    <property type="entry name" value="PA_domain"/>
</dbReference>
<evidence type="ECO:0000256" key="3">
    <source>
        <dbReference type="ARBA" id="ARBA00022670"/>
    </source>
</evidence>
<dbReference type="EMBL" id="JBHLTC010000030">
    <property type="protein sequence ID" value="MFC0627240.1"/>
    <property type="molecule type" value="Genomic_DNA"/>
</dbReference>
<comment type="caution">
    <text evidence="12">The sequence shown here is derived from an EMBL/GenBank/DDBJ whole genome shotgun (WGS) entry which is preliminary data.</text>
</comment>
<dbReference type="PROSITE" id="PS00137">
    <property type="entry name" value="SUBTILASE_HIS"/>
    <property type="match status" value="1"/>
</dbReference>
<dbReference type="PROSITE" id="PS00138">
    <property type="entry name" value="SUBTILASE_SER"/>
    <property type="match status" value="1"/>
</dbReference>
<keyword evidence="3 7" id="KW-0645">Protease</keyword>
<dbReference type="Gene3D" id="3.40.50.200">
    <property type="entry name" value="Peptidase S8/S53 domain"/>
    <property type="match status" value="1"/>
</dbReference>
<reference evidence="12 13" key="1">
    <citation type="submission" date="2024-09" db="EMBL/GenBank/DDBJ databases">
        <authorList>
            <person name="Sun Q."/>
            <person name="Mori K."/>
        </authorList>
    </citation>
    <scope>NUCLEOTIDE SEQUENCE [LARGE SCALE GENOMIC DNA]</scope>
    <source>
        <strain evidence="12 13">CGMCC 1.15906</strain>
    </source>
</reference>
<dbReference type="Pfam" id="PF00082">
    <property type="entry name" value="Peptidase_S8"/>
    <property type="match status" value="1"/>
</dbReference>
<evidence type="ECO:0000256" key="6">
    <source>
        <dbReference type="ARBA" id="ARBA00022825"/>
    </source>
</evidence>
<dbReference type="InterPro" id="IPR051048">
    <property type="entry name" value="Peptidase_S8/S53_subtilisin"/>
</dbReference>
<protein>
    <submittedName>
        <fullName evidence="12">S8 family serine peptidase</fullName>
    </submittedName>
</protein>
<dbReference type="InterPro" id="IPR023828">
    <property type="entry name" value="Peptidase_S8_Ser-AS"/>
</dbReference>
<dbReference type="SUPFAM" id="SSF52025">
    <property type="entry name" value="PA domain"/>
    <property type="match status" value="1"/>
</dbReference>
<dbReference type="SUPFAM" id="SSF52743">
    <property type="entry name" value="Subtilisin-like"/>
    <property type="match status" value="1"/>
</dbReference>
<evidence type="ECO:0000259" key="11">
    <source>
        <dbReference type="Pfam" id="PF02225"/>
    </source>
</evidence>
<keyword evidence="4" id="KW-0732">Signal</keyword>
<feature type="active site" description="Charge relay system" evidence="7">
    <location>
        <position position="186"/>
    </location>
</feature>
<dbReference type="PROSITE" id="PS00136">
    <property type="entry name" value="SUBTILASE_ASP"/>
    <property type="match status" value="1"/>
</dbReference>
<feature type="compositionally biased region" description="Polar residues" evidence="9">
    <location>
        <begin position="429"/>
        <end position="439"/>
    </location>
</feature>
<dbReference type="InterPro" id="IPR022398">
    <property type="entry name" value="Peptidase_S8_His-AS"/>
</dbReference>
<evidence type="ECO:0000256" key="8">
    <source>
        <dbReference type="RuleBase" id="RU003355"/>
    </source>
</evidence>
<evidence type="ECO:0000256" key="2">
    <source>
        <dbReference type="ARBA" id="ARBA00022525"/>
    </source>
</evidence>
<dbReference type="InterPro" id="IPR000209">
    <property type="entry name" value="Peptidase_S8/S53_dom"/>
</dbReference>
<evidence type="ECO:0000256" key="9">
    <source>
        <dbReference type="SAM" id="MobiDB-lite"/>
    </source>
</evidence>
<keyword evidence="5 7" id="KW-0378">Hydrolase</keyword>
<feature type="domain" description="Peptidase S8/S53" evidence="10">
    <location>
        <begin position="177"/>
        <end position="443"/>
    </location>
</feature>
<evidence type="ECO:0000256" key="1">
    <source>
        <dbReference type="ARBA" id="ARBA00011073"/>
    </source>
</evidence>
<accession>A0ABV6QRH7</accession>
<dbReference type="InterPro" id="IPR023827">
    <property type="entry name" value="Peptidase_S8_Asp-AS"/>
</dbReference>
<evidence type="ECO:0000256" key="7">
    <source>
        <dbReference type="PROSITE-ProRule" id="PRU01240"/>
    </source>
</evidence>
<dbReference type="PANTHER" id="PTHR43399">
    <property type="entry name" value="SUBTILISIN-RELATED"/>
    <property type="match status" value="1"/>
</dbReference>
<feature type="active site" description="Charge relay system" evidence="7">
    <location>
        <position position="218"/>
    </location>
</feature>
<organism evidence="12 13">
    <name type="scientific">Kribbella deserti</name>
    <dbReference type="NCBI Taxonomy" id="1926257"/>
    <lineage>
        <taxon>Bacteria</taxon>
        <taxon>Bacillati</taxon>
        <taxon>Actinomycetota</taxon>
        <taxon>Actinomycetes</taxon>
        <taxon>Propionibacteriales</taxon>
        <taxon>Kribbellaceae</taxon>
        <taxon>Kribbella</taxon>
    </lineage>
</organism>
<name>A0ABV6QRH7_9ACTN</name>
<dbReference type="InterPro" id="IPR046450">
    <property type="entry name" value="PA_dom_sf"/>
</dbReference>
<dbReference type="RefSeq" id="WP_380051666.1">
    <property type="nucleotide sequence ID" value="NZ_JBHLTC010000030.1"/>
</dbReference>
<dbReference type="InterPro" id="IPR036852">
    <property type="entry name" value="Peptidase_S8/S53_dom_sf"/>
</dbReference>
<keyword evidence="13" id="KW-1185">Reference proteome</keyword>
<feature type="active site" description="Charge relay system" evidence="7">
    <location>
        <position position="396"/>
    </location>
</feature>
<dbReference type="PRINTS" id="PR00723">
    <property type="entry name" value="SUBTILISIN"/>
</dbReference>
<evidence type="ECO:0000313" key="12">
    <source>
        <dbReference type="EMBL" id="MFC0627240.1"/>
    </source>
</evidence>
<evidence type="ECO:0000259" key="10">
    <source>
        <dbReference type="Pfam" id="PF00082"/>
    </source>
</evidence>
<dbReference type="Pfam" id="PF02225">
    <property type="entry name" value="PA"/>
    <property type="match status" value="1"/>
</dbReference>
<dbReference type="InterPro" id="IPR015500">
    <property type="entry name" value="Peptidase_S8_subtilisin-rel"/>
</dbReference>
<dbReference type="PANTHER" id="PTHR43399:SF4">
    <property type="entry name" value="CELL WALL-ASSOCIATED PROTEASE"/>
    <property type="match status" value="1"/>
</dbReference>
<sequence>MITGDQVQVTTRPGQPERVTFIPSAGGRSDAATISRSGGHTFVTPTAALQDVASGKLDRTLFDVTTLIAEHRDDARSKNLPVIIRYAGSPASAVGRAKQAALPGAARTRVLTSIGARAAAVRKNAAAKFWDSLTPGSTERVAGTIQRISLDRRVTANTDLSVAQIGAPAAWQRGLTGQGVKVAVLDTGIDTTHPDLAGQVVASANFSESADTVDRVGHGTHVAGTVAGTGAASDGKYRGVAPEADLLNGKVLDDTGFGSFAGIIAGMEWAVAQGADVVNLSLGSQQPSDGTDDLSLAVNRLSTDTGTLFVVAAGNCFFPLPNSISSPAAADHALAVGNLQRDGKAAFDSCRGPRKGDHALKPELSAPGSGIVAAKAAEGQIGQPVGEHYTTLSGTSMATPHVAGTAALIAQAHPDWKADKLRARLISTADPQEGSSVTEQGAGRVDADQSTAAGVTVDTGELELGVLAWPYPAQDVVTRELTYRNPGDAPVTLQLAASTNPAAAAPKLSARQIVVPAKGEAKVTVTADRAANGPGMVSGRITATAEGADPLVTTVGWLAEAEVYSLNINGIHRDGGPANADLKIDGLDGQETGLGPDGLRMVNGKATIRLPPGRYEVSTVFYENNTTEHGRDQFSVVVGPETNLTKDTTITLDARLAKPVKLDVADRKDLAPRTTGMSYMRELANGNWAGGVGVEATGAPRDFYATPTAKVTAGQSEFSVATRLELPPYRAQANGQSVPVLDFYFGPRFTGTKTLEVVDAGSAKPEELGNVRGKLALIRSTYDDWNGVQAKAAEDAGAAAALLYNPDRPGLGGTSPWWAIGTGGEAVIPAMRTSRAVAVDLLAKGGPVTITGVASTPVLYDLAMPYANQVPANAIASVRSHQLARIDEVFGTHVAGMPTSETRHATTPLSGNFGGWLVPTFATPVPRTSYVLANNVQWASMLVNGNGTEDAWEANSLERVHRAGTRQSVRWNTPIANSALPAGHSWMARVGREEGDWLAVALSPFGHGPELFTSPWGNALSGSLTVERNGEQIASETDTAALFVQIPEEAADYRIMLDANRENSLWKYSTQVKSTWAFRPFGGADERMPLVLADLDVPQADSLNQVQVGRPAVITVGLRHQHGSGATAAFAKPKLEISYDGKTWTSLPLAKVGPAKFATSVTHPAGQAGKAPSLRLEASDVAGSKLSQQITRAYGLK</sequence>
<dbReference type="Gene3D" id="3.50.30.30">
    <property type="match status" value="1"/>
</dbReference>
<evidence type="ECO:0000256" key="4">
    <source>
        <dbReference type="ARBA" id="ARBA00022729"/>
    </source>
</evidence>
<dbReference type="PROSITE" id="PS51892">
    <property type="entry name" value="SUBTILASE"/>
    <property type="match status" value="1"/>
</dbReference>
<feature type="domain" description="PA" evidence="11">
    <location>
        <begin position="754"/>
        <end position="838"/>
    </location>
</feature>